<evidence type="ECO:0000256" key="6">
    <source>
        <dbReference type="ARBA" id="ARBA00022777"/>
    </source>
</evidence>
<feature type="domain" description="Signal transduction histidine kinase subgroup 3 dimerisation and phosphoacceptor" evidence="10">
    <location>
        <begin position="178"/>
        <end position="244"/>
    </location>
</feature>
<dbReference type="Pfam" id="PF07730">
    <property type="entry name" value="HisKA_3"/>
    <property type="match status" value="1"/>
</dbReference>
<dbReference type="EC" id="2.7.13.3" evidence="2"/>
<feature type="transmembrane region" description="Helical" evidence="9">
    <location>
        <begin position="100"/>
        <end position="117"/>
    </location>
</feature>
<evidence type="ECO:0000256" key="4">
    <source>
        <dbReference type="ARBA" id="ARBA00022679"/>
    </source>
</evidence>
<dbReference type="CDD" id="cd16917">
    <property type="entry name" value="HATPase_UhpB-NarQ-NarX-like"/>
    <property type="match status" value="1"/>
</dbReference>
<evidence type="ECO:0000256" key="9">
    <source>
        <dbReference type="SAM" id="Phobius"/>
    </source>
</evidence>
<keyword evidence="9" id="KW-0812">Transmembrane</keyword>
<dbReference type="Proteomes" id="UP001501676">
    <property type="component" value="Unassembled WGS sequence"/>
</dbReference>
<keyword evidence="12" id="KW-1185">Reference proteome</keyword>
<keyword evidence="3" id="KW-0597">Phosphoprotein</keyword>
<accession>A0ABP6SSB9</accession>
<proteinExistence type="predicted"/>
<feature type="transmembrane region" description="Helical" evidence="9">
    <location>
        <begin position="76"/>
        <end position="94"/>
    </location>
</feature>
<keyword evidence="8" id="KW-0902">Two-component regulatory system</keyword>
<evidence type="ECO:0000313" key="12">
    <source>
        <dbReference type="Proteomes" id="UP001501676"/>
    </source>
</evidence>
<keyword evidence="9" id="KW-0472">Membrane</keyword>
<dbReference type="GO" id="GO:0016301">
    <property type="term" value="F:kinase activity"/>
    <property type="evidence" value="ECO:0007669"/>
    <property type="project" value="UniProtKB-KW"/>
</dbReference>
<sequence>MRGRGRIGLTLLGLAVVGLASASLVRSADERDGGTIVLLAVAIAVQGAMVVFRLRAPLTAWAVSLLCVLSIPADDAVWLVCVGVSQVLLAHVALVAQRRVTMVAAAVAVVTLCAANNRVHGFELIGNGGVVLLLWTASAAATGLAIRSHFDYVAAIEERARWAVETRTAEGRRLVAEERLRIARELHDVLGHHVAVIRVHAGLARRTLTSAPSKAAAALSETEAAAQAVLREMSGILRLLREDEQETPPAPAPGLADLDPLIETVRRGGLDVTVERDVDPQRVPDLTAVTTYRVVQECLTNARRHATGPLHLTMHTDATTMTITAANPARDVPAAGGGYGLIGMRERVRAVGGHLDVTRADGRFRVVAELPLDVGADLARKDA</sequence>
<dbReference type="Gene3D" id="3.30.565.10">
    <property type="entry name" value="Histidine kinase-like ATPase, C-terminal domain"/>
    <property type="match status" value="1"/>
</dbReference>
<protein>
    <recommendedName>
        <fullName evidence="2">histidine kinase</fullName>
        <ecNumber evidence="2">2.7.13.3</ecNumber>
    </recommendedName>
</protein>
<dbReference type="InterPro" id="IPR011712">
    <property type="entry name" value="Sig_transdc_His_kin_sub3_dim/P"/>
</dbReference>
<keyword evidence="9" id="KW-1133">Transmembrane helix</keyword>
<gene>
    <name evidence="11" type="ORF">GCM10020369_12530</name>
</gene>
<dbReference type="InterPro" id="IPR036890">
    <property type="entry name" value="HATPase_C_sf"/>
</dbReference>
<evidence type="ECO:0000256" key="2">
    <source>
        <dbReference type="ARBA" id="ARBA00012438"/>
    </source>
</evidence>
<dbReference type="PANTHER" id="PTHR24421">
    <property type="entry name" value="NITRATE/NITRITE SENSOR PROTEIN NARX-RELATED"/>
    <property type="match status" value="1"/>
</dbReference>
<keyword evidence="6 11" id="KW-0418">Kinase</keyword>
<dbReference type="EMBL" id="BAAAYN010000006">
    <property type="protein sequence ID" value="GAA3384101.1"/>
    <property type="molecule type" value="Genomic_DNA"/>
</dbReference>
<name>A0ABP6SSB9_9ACTN</name>
<keyword evidence="7" id="KW-0067">ATP-binding</keyword>
<dbReference type="RefSeq" id="WP_345727002.1">
    <property type="nucleotide sequence ID" value="NZ_BAAAYN010000006.1"/>
</dbReference>
<dbReference type="PANTHER" id="PTHR24421:SF10">
    <property type="entry name" value="NITRATE_NITRITE SENSOR PROTEIN NARQ"/>
    <property type="match status" value="1"/>
</dbReference>
<keyword evidence="4" id="KW-0808">Transferase</keyword>
<dbReference type="Gene3D" id="1.20.5.1930">
    <property type="match status" value="1"/>
</dbReference>
<evidence type="ECO:0000256" key="8">
    <source>
        <dbReference type="ARBA" id="ARBA00023012"/>
    </source>
</evidence>
<evidence type="ECO:0000256" key="5">
    <source>
        <dbReference type="ARBA" id="ARBA00022741"/>
    </source>
</evidence>
<keyword evidence="5" id="KW-0547">Nucleotide-binding</keyword>
<comment type="catalytic activity">
    <reaction evidence="1">
        <text>ATP + protein L-histidine = ADP + protein N-phospho-L-histidine.</text>
        <dbReference type="EC" id="2.7.13.3"/>
    </reaction>
</comment>
<feature type="transmembrane region" description="Helical" evidence="9">
    <location>
        <begin position="124"/>
        <end position="146"/>
    </location>
</feature>
<organism evidence="11 12">
    <name type="scientific">Cryptosporangium minutisporangium</name>
    <dbReference type="NCBI Taxonomy" id="113569"/>
    <lineage>
        <taxon>Bacteria</taxon>
        <taxon>Bacillati</taxon>
        <taxon>Actinomycetota</taxon>
        <taxon>Actinomycetes</taxon>
        <taxon>Cryptosporangiales</taxon>
        <taxon>Cryptosporangiaceae</taxon>
        <taxon>Cryptosporangium</taxon>
    </lineage>
</organism>
<evidence type="ECO:0000256" key="7">
    <source>
        <dbReference type="ARBA" id="ARBA00022840"/>
    </source>
</evidence>
<dbReference type="SUPFAM" id="SSF55874">
    <property type="entry name" value="ATPase domain of HSP90 chaperone/DNA topoisomerase II/histidine kinase"/>
    <property type="match status" value="1"/>
</dbReference>
<feature type="transmembrane region" description="Helical" evidence="9">
    <location>
        <begin position="37"/>
        <end position="56"/>
    </location>
</feature>
<evidence type="ECO:0000313" key="11">
    <source>
        <dbReference type="EMBL" id="GAA3384101.1"/>
    </source>
</evidence>
<evidence type="ECO:0000259" key="10">
    <source>
        <dbReference type="Pfam" id="PF07730"/>
    </source>
</evidence>
<reference evidence="12" key="1">
    <citation type="journal article" date="2019" name="Int. J. Syst. Evol. Microbiol.">
        <title>The Global Catalogue of Microorganisms (GCM) 10K type strain sequencing project: providing services to taxonomists for standard genome sequencing and annotation.</title>
        <authorList>
            <consortium name="The Broad Institute Genomics Platform"/>
            <consortium name="The Broad Institute Genome Sequencing Center for Infectious Disease"/>
            <person name="Wu L."/>
            <person name="Ma J."/>
        </authorList>
    </citation>
    <scope>NUCLEOTIDE SEQUENCE [LARGE SCALE GENOMIC DNA]</scope>
    <source>
        <strain evidence="12">JCM 9458</strain>
    </source>
</reference>
<evidence type="ECO:0000256" key="3">
    <source>
        <dbReference type="ARBA" id="ARBA00022553"/>
    </source>
</evidence>
<comment type="caution">
    <text evidence="11">The sequence shown here is derived from an EMBL/GenBank/DDBJ whole genome shotgun (WGS) entry which is preliminary data.</text>
</comment>
<dbReference type="InterPro" id="IPR050482">
    <property type="entry name" value="Sensor_HK_TwoCompSys"/>
</dbReference>
<evidence type="ECO:0000256" key="1">
    <source>
        <dbReference type="ARBA" id="ARBA00000085"/>
    </source>
</evidence>